<dbReference type="NCBIfam" id="TIGR01488">
    <property type="entry name" value="HAD-SF-IB"/>
    <property type="match status" value="1"/>
</dbReference>
<dbReference type="SUPFAM" id="SSF56784">
    <property type="entry name" value="HAD-like"/>
    <property type="match status" value="1"/>
</dbReference>
<evidence type="ECO:0000256" key="7">
    <source>
        <dbReference type="PIRSR" id="PIRSR031051-3"/>
    </source>
</evidence>
<evidence type="ECO:0000313" key="8">
    <source>
        <dbReference type="EMBL" id="EAS06212.2"/>
    </source>
</evidence>
<protein>
    <submittedName>
        <fullName evidence="8">2,3-diketo-5-methylthio-1-phosphopentane phosphatase family protein</fullName>
    </submittedName>
</protein>
<feature type="binding site" evidence="6">
    <location>
        <position position="134"/>
    </location>
    <ligand>
        <name>substrate</name>
    </ligand>
</feature>
<dbReference type="GO" id="GO:0016791">
    <property type="term" value="F:phosphatase activity"/>
    <property type="evidence" value="ECO:0007669"/>
    <property type="project" value="InterPro"/>
</dbReference>
<dbReference type="EMBL" id="GG662299">
    <property type="protein sequence ID" value="EAS06212.2"/>
    <property type="molecule type" value="Genomic_DNA"/>
</dbReference>
<dbReference type="Gene3D" id="3.40.50.1000">
    <property type="entry name" value="HAD superfamily/HAD-like"/>
    <property type="match status" value="1"/>
</dbReference>
<dbReference type="InterPro" id="IPR036412">
    <property type="entry name" value="HAD-like_sf"/>
</dbReference>
<accession>I7MMQ6</accession>
<dbReference type="NCBIfam" id="TIGR01489">
    <property type="entry name" value="DKMTPPase-SF"/>
    <property type="match status" value="1"/>
</dbReference>
<dbReference type="GO" id="GO:0046872">
    <property type="term" value="F:metal ion binding"/>
    <property type="evidence" value="ECO:0007669"/>
    <property type="project" value="UniProtKB-KW"/>
</dbReference>
<dbReference type="OrthoDB" id="10267182at2759"/>
<feature type="active site" description="Proton donor" evidence="5">
    <location>
        <position position="46"/>
    </location>
</feature>
<dbReference type="eggNOG" id="KOG3120">
    <property type="taxonomic scope" value="Eukaryota"/>
</dbReference>
<evidence type="ECO:0000256" key="1">
    <source>
        <dbReference type="ARBA" id="ARBA00001946"/>
    </source>
</evidence>
<feature type="binding site" evidence="7">
    <location>
        <position position="44"/>
    </location>
    <ligand>
        <name>Mg(2+)</name>
        <dbReference type="ChEBI" id="CHEBI:18420"/>
    </ligand>
</feature>
<name>I7MMQ6_TETTS</name>
<dbReference type="InterPro" id="IPR016965">
    <property type="entry name" value="Pase_PHOSPHO-typ"/>
</dbReference>
<feature type="active site" description="Nucleophile" evidence="5">
    <location>
        <position position="44"/>
    </location>
</feature>
<evidence type="ECO:0000256" key="3">
    <source>
        <dbReference type="ARBA" id="ARBA00022801"/>
    </source>
</evidence>
<gene>
    <name evidence="8" type="ORF">TTHERM_00326940</name>
</gene>
<feature type="binding site" evidence="7">
    <location>
        <position position="214"/>
    </location>
    <ligand>
        <name>Mg(2+)</name>
        <dbReference type="ChEBI" id="CHEBI:18420"/>
    </ligand>
</feature>
<comment type="cofactor">
    <cofactor evidence="1 7">
        <name>Mg(2+)</name>
        <dbReference type="ChEBI" id="CHEBI:18420"/>
    </cofactor>
</comment>
<dbReference type="KEGG" id="tet:TTHERM_00326940"/>
<dbReference type="PIRSF" id="PIRSF031051">
    <property type="entry name" value="PyrdxlP_Pase_PHOSPHO2"/>
    <property type="match status" value="1"/>
</dbReference>
<dbReference type="InterPro" id="IPR023214">
    <property type="entry name" value="HAD_sf"/>
</dbReference>
<dbReference type="InterPro" id="IPR006384">
    <property type="entry name" value="HAD_hydro_PyrdxlP_Pase-like"/>
</dbReference>
<organism evidence="8 9">
    <name type="scientific">Tetrahymena thermophila (strain SB210)</name>
    <dbReference type="NCBI Taxonomy" id="312017"/>
    <lineage>
        <taxon>Eukaryota</taxon>
        <taxon>Sar</taxon>
        <taxon>Alveolata</taxon>
        <taxon>Ciliophora</taxon>
        <taxon>Intramacronucleata</taxon>
        <taxon>Oligohymenophorea</taxon>
        <taxon>Hymenostomatida</taxon>
        <taxon>Tetrahymenina</taxon>
        <taxon>Tetrahymenidae</taxon>
        <taxon>Tetrahymena</taxon>
    </lineage>
</organism>
<evidence type="ECO:0000256" key="4">
    <source>
        <dbReference type="ARBA" id="ARBA00022842"/>
    </source>
</evidence>
<dbReference type="PANTHER" id="PTHR20889">
    <property type="entry name" value="PHOSPHATASE, ORPHAN 1, 2"/>
    <property type="match status" value="1"/>
</dbReference>
<dbReference type="Pfam" id="PF06888">
    <property type="entry name" value="Put_Phosphatase"/>
    <property type="match status" value="1"/>
</dbReference>
<evidence type="ECO:0000256" key="6">
    <source>
        <dbReference type="PIRSR" id="PIRSR031051-2"/>
    </source>
</evidence>
<keyword evidence="2 7" id="KW-0479">Metal-binding</keyword>
<dbReference type="InParanoid" id="I7MMQ6"/>
<dbReference type="RefSeq" id="XP_001026457.2">
    <property type="nucleotide sequence ID" value="XM_001026457.2"/>
</dbReference>
<proteinExistence type="predicted"/>
<dbReference type="PANTHER" id="PTHR20889:SF12">
    <property type="entry name" value="LP01149P"/>
    <property type="match status" value="1"/>
</dbReference>
<evidence type="ECO:0000313" key="9">
    <source>
        <dbReference type="Proteomes" id="UP000009168"/>
    </source>
</evidence>
<sequence length="273" mass="32273">MMPKFNIKRLFKLQAQLFGRNQIKFSKDMDCQQIRNKLDLYVFDFDYTVIEQNSDTIFYTLFENRQPPKELADQYIEGQWTAFMNTVLDYLKNKMGINSSKIQEEIEKADLVGGMKDLFEKIKSKNSEIIICSDANSLFIKWIVEKNQIADYFSAIYTNPCTIENDQLFVKRFYDQHSCPLCTQTPNMCKRRIIEDHIAKNPNKEYINIHYFGDGKNDFCPMVSLKDQNSTGFVRKGFALEKKIEQYLKQENSDPFKCKLVYWNQAHEILNQI</sequence>
<evidence type="ECO:0000256" key="5">
    <source>
        <dbReference type="PIRSR" id="PIRSR031051-1"/>
    </source>
</evidence>
<evidence type="ECO:0000256" key="2">
    <source>
        <dbReference type="ARBA" id="ARBA00022723"/>
    </source>
</evidence>
<feature type="binding site" evidence="6">
    <location>
        <position position="55"/>
    </location>
    <ligand>
        <name>substrate</name>
    </ligand>
</feature>
<dbReference type="Proteomes" id="UP000009168">
    <property type="component" value="Unassembled WGS sequence"/>
</dbReference>
<keyword evidence="9" id="KW-1185">Reference proteome</keyword>
<feature type="binding site" evidence="7">
    <location>
        <position position="46"/>
    </location>
    <ligand>
        <name>Mg(2+)</name>
        <dbReference type="ChEBI" id="CHEBI:18420"/>
    </ligand>
</feature>
<reference evidence="9" key="1">
    <citation type="journal article" date="2006" name="PLoS Biol.">
        <title>Macronuclear genome sequence of the ciliate Tetrahymena thermophila, a model eukaryote.</title>
        <authorList>
            <person name="Eisen J.A."/>
            <person name="Coyne R.S."/>
            <person name="Wu M."/>
            <person name="Wu D."/>
            <person name="Thiagarajan M."/>
            <person name="Wortman J.R."/>
            <person name="Badger J.H."/>
            <person name="Ren Q."/>
            <person name="Amedeo P."/>
            <person name="Jones K.M."/>
            <person name="Tallon L.J."/>
            <person name="Delcher A.L."/>
            <person name="Salzberg S.L."/>
            <person name="Silva J.C."/>
            <person name="Haas B.J."/>
            <person name="Majoros W.H."/>
            <person name="Farzad M."/>
            <person name="Carlton J.M."/>
            <person name="Smith R.K. Jr."/>
            <person name="Garg J."/>
            <person name="Pearlman R.E."/>
            <person name="Karrer K.M."/>
            <person name="Sun L."/>
            <person name="Manning G."/>
            <person name="Elde N.C."/>
            <person name="Turkewitz A.P."/>
            <person name="Asai D.J."/>
            <person name="Wilkes D.E."/>
            <person name="Wang Y."/>
            <person name="Cai H."/>
            <person name="Collins K."/>
            <person name="Stewart B.A."/>
            <person name="Lee S.R."/>
            <person name="Wilamowska K."/>
            <person name="Weinberg Z."/>
            <person name="Ruzzo W.L."/>
            <person name="Wloga D."/>
            <person name="Gaertig J."/>
            <person name="Frankel J."/>
            <person name="Tsao C.-C."/>
            <person name="Gorovsky M.A."/>
            <person name="Keeling P.J."/>
            <person name="Waller R.F."/>
            <person name="Patron N.J."/>
            <person name="Cherry J.M."/>
            <person name="Stover N.A."/>
            <person name="Krieger C.J."/>
            <person name="del Toro C."/>
            <person name="Ryder H.F."/>
            <person name="Williamson S.C."/>
            <person name="Barbeau R.A."/>
            <person name="Hamilton E.P."/>
            <person name="Orias E."/>
        </authorList>
    </citation>
    <scope>NUCLEOTIDE SEQUENCE [LARGE SCALE GENOMIC DNA]</scope>
    <source>
        <strain evidence="9">SB210</strain>
    </source>
</reference>
<keyword evidence="4 7" id="KW-0460">Magnesium</keyword>
<dbReference type="AlphaFoldDB" id="I7MMQ6"/>
<dbReference type="GeneID" id="7830596"/>
<keyword evidence="3" id="KW-0378">Hydrolase</keyword>